<dbReference type="Proteomes" id="UP000222163">
    <property type="component" value="Unassembled WGS sequence"/>
</dbReference>
<gene>
    <name evidence="1" type="ORF">CSC81_18255</name>
</gene>
<evidence type="ECO:0000313" key="1">
    <source>
        <dbReference type="EMBL" id="PHN95853.1"/>
    </source>
</evidence>
<feature type="non-terminal residue" evidence="1">
    <location>
        <position position="1"/>
    </location>
</feature>
<dbReference type="AlphaFoldDB" id="A0A2G1BP63"/>
<proteinExistence type="predicted"/>
<protein>
    <submittedName>
        <fullName evidence="1">Uncharacterized protein</fullName>
    </submittedName>
</protein>
<dbReference type="EMBL" id="PDUU01000953">
    <property type="protein sequence ID" value="PHN95853.1"/>
    <property type="molecule type" value="Genomic_DNA"/>
</dbReference>
<comment type="caution">
    <text evidence="1">The sequence shown here is derived from an EMBL/GenBank/DDBJ whole genome shotgun (WGS) entry which is preliminary data.</text>
</comment>
<organism evidence="1 2">
    <name type="scientific">Tenacibaculum discolor</name>
    <dbReference type="NCBI Taxonomy" id="361581"/>
    <lineage>
        <taxon>Bacteria</taxon>
        <taxon>Pseudomonadati</taxon>
        <taxon>Bacteroidota</taxon>
        <taxon>Flavobacteriia</taxon>
        <taxon>Flavobacteriales</taxon>
        <taxon>Flavobacteriaceae</taxon>
        <taxon>Tenacibaculum</taxon>
    </lineage>
</organism>
<reference evidence="1 2" key="1">
    <citation type="journal article" date="2016" name="Nat. Commun.">
        <title>Microbial interactions lead to rapid micro-scale successions on model marine particles.</title>
        <authorList>
            <person name="Datta M.S."/>
            <person name="Sliwerska E."/>
            <person name="Gore J."/>
            <person name="Polz M.F."/>
            <person name="Cordero O.X."/>
        </authorList>
    </citation>
    <scope>NUCLEOTIDE SEQUENCE [LARGE SCALE GENOMIC DNA]</scope>
    <source>
        <strain evidence="1 2">4G03</strain>
    </source>
</reference>
<dbReference type="RefSeq" id="WP_176550689.1">
    <property type="nucleotide sequence ID" value="NZ_PDUU01000953.1"/>
</dbReference>
<sequence length="87" mass="9290">VMGMSSLGGTLGAMGGGLLVTWQAQATDWLKLGTAPLDTTGMRTDAARVVLWTHINPDAIKANEPLYLQVALDTDFQTMLMQAQIAQ</sequence>
<evidence type="ECO:0000313" key="2">
    <source>
        <dbReference type="Proteomes" id="UP000222163"/>
    </source>
</evidence>
<name>A0A2G1BP63_9FLAO</name>
<accession>A0A2G1BP63</accession>